<dbReference type="EMBL" id="VCGU01000010">
    <property type="protein sequence ID" value="TRY68963.1"/>
    <property type="molecule type" value="Genomic_DNA"/>
</dbReference>
<protein>
    <submittedName>
        <fullName evidence="1">Uncharacterized protein</fullName>
    </submittedName>
</protein>
<evidence type="ECO:0000313" key="1">
    <source>
        <dbReference type="EMBL" id="TRY68963.1"/>
    </source>
</evidence>
<dbReference type="AlphaFoldDB" id="A0A553NU79"/>
<accession>A0A553NU79</accession>
<organism evidence="1 2">
    <name type="scientific">Tigriopus californicus</name>
    <name type="common">Marine copepod</name>
    <dbReference type="NCBI Taxonomy" id="6832"/>
    <lineage>
        <taxon>Eukaryota</taxon>
        <taxon>Metazoa</taxon>
        <taxon>Ecdysozoa</taxon>
        <taxon>Arthropoda</taxon>
        <taxon>Crustacea</taxon>
        <taxon>Multicrustacea</taxon>
        <taxon>Hexanauplia</taxon>
        <taxon>Copepoda</taxon>
        <taxon>Harpacticoida</taxon>
        <taxon>Harpacticidae</taxon>
        <taxon>Tigriopus</taxon>
    </lineage>
</organism>
<dbReference type="Proteomes" id="UP000318571">
    <property type="component" value="Chromosome 1"/>
</dbReference>
<reference evidence="1 2" key="1">
    <citation type="journal article" date="2018" name="Nat. Ecol. Evol.">
        <title>Genomic signatures of mitonuclear coevolution across populations of Tigriopus californicus.</title>
        <authorList>
            <person name="Barreto F.S."/>
            <person name="Watson E.T."/>
            <person name="Lima T.G."/>
            <person name="Willett C.S."/>
            <person name="Edmands S."/>
            <person name="Li W."/>
            <person name="Burton R.S."/>
        </authorList>
    </citation>
    <scope>NUCLEOTIDE SEQUENCE [LARGE SCALE GENOMIC DNA]</scope>
    <source>
        <strain evidence="1 2">San Diego</strain>
    </source>
</reference>
<keyword evidence="2" id="KW-1185">Reference proteome</keyword>
<name>A0A553NU79_TIGCA</name>
<proteinExistence type="predicted"/>
<comment type="caution">
    <text evidence="1">The sequence shown here is derived from an EMBL/GenBank/DDBJ whole genome shotgun (WGS) entry which is preliminary data.</text>
</comment>
<evidence type="ECO:0000313" key="2">
    <source>
        <dbReference type="Proteomes" id="UP000318571"/>
    </source>
</evidence>
<sequence>MSEKYYTIGVPMNALPRPQTSSNYSRIESALNGQQSSNGNCSVKFHDCSLNASLTNIRDLNGLSIRVSSANAALQICTLGKDDLVHSKDAKFSSGTHLSCPYIGCNFKNSQFQSAGKFPAEFLLNHLHSNHRHRRFNGDTLDLTMVVPQLETEVRGQSQATQTSKSNNVDATQTWPFVEIYSHKRHFYLEVQSFTFDGFGELFLWLWFLGESMPLLSTRDCDHISKNVLDILGPETEELHYRYQLMVIHGKSEYSYKGPVISMTKSAQDIRTEGRCLVIRERVWDYISYKLKITKH</sequence>
<dbReference type="OMA" id="RERVWDY"/>
<gene>
    <name evidence="1" type="ORF">TCAL_07474</name>
</gene>